<evidence type="ECO:0000313" key="2">
    <source>
        <dbReference type="Proteomes" id="UP000029878"/>
    </source>
</evidence>
<name>A0A4U8SCI1_9HELI</name>
<gene>
    <name evidence="1" type="ORF">LS81_003410</name>
</gene>
<sequence>MNHKSNTQDSMINPIQELDMQIPQTYHEVLIDVECKQQFLQDIIMQGIADIILEHGDGVEFIDNVVVTQECNEYNA</sequence>
<dbReference type="AlphaFoldDB" id="A0A4U8SCI1"/>
<accession>A0A4U8SCI1</accession>
<dbReference type="OrthoDB" id="9934255at2"/>
<proteinExistence type="predicted"/>
<dbReference type="EMBL" id="JRPL02000005">
    <property type="protein sequence ID" value="TLD83804.1"/>
    <property type="molecule type" value="Genomic_DNA"/>
</dbReference>
<reference evidence="1 2" key="1">
    <citation type="journal article" date="2014" name="Genome Announc.">
        <title>Draft genome sequences of eight enterohepatic helicobacter species isolated from both laboratory and wild rodents.</title>
        <authorList>
            <person name="Sheh A."/>
            <person name="Shen Z."/>
            <person name="Fox J.G."/>
        </authorList>
    </citation>
    <scope>NUCLEOTIDE SEQUENCE [LARGE SCALE GENOMIC DNA]</scope>
    <source>
        <strain evidence="1 2">ATCC 700114</strain>
    </source>
</reference>
<dbReference type="Proteomes" id="UP000029878">
    <property type="component" value="Unassembled WGS sequence"/>
</dbReference>
<evidence type="ECO:0000313" key="1">
    <source>
        <dbReference type="EMBL" id="TLD83804.1"/>
    </source>
</evidence>
<protein>
    <submittedName>
        <fullName evidence="1">Uncharacterized protein</fullName>
    </submittedName>
</protein>
<organism evidence="1 2">
    <name type="scientific">Helicobacter trogontum</name>
    <dbReference type="NCBI Taxonomy" id="50960"/>
    <lineage>
        <taxon>Bacteria</taxon>
        <taxon>Pseudomonadati</taxon>
        <taxon>Campylobacterota</taxon>
        <taxon>Epsilonproteobacteria</taxon>
        <taxon>Campylobacterales</taxon>
        <taxon>Helicobacteraceae</taxon>
        <taxon>Helicobacter</taxon>
    </lineage>
</organism>
<dbReference type="RefSeq" id="WP_034345279.1">
    <property type="nucleotide sequence ID" value="NZ_FZNG01000016.1"/>
</dbReference>
<comment type="caution">
    <text evidence="1">The sequence shown here is derived from an EMBL/GenBank/DDBJ whole genome shotgun (WGS) entry which is preliminary data.</text>
</comment>